<dbReference type="GO" id="GO:0016491">
    <property type="term" value="F:oxidoreductase activity"/>
    <property type="evidence" value="ECO:0007669"/>
    <property type="project" value="UniProtKB-KW"/>
</dbReference>
<feature type="domain" description="Fe2OG dioxygenase" evidence="2">
    <location>
        <begin position="179"/>
        <end position="282"/>
    </location>
</feature>
<dbReference type="PANTHER" id="PTHR47990">
    <property type="entry name" value="2-OXOGLUTARATE (2OG) AND FE(II)-DEPENDENT OXYGENASE SUPERFAMILY PROTEIN-RELATED"/>
    <property type="match status" value="1"/>
</dbReference>
<comment type="similarity">
    <text evidence="1">Belongs to the iron/ascorbate-dependent oxidoreductase family.</text>
</comment>
<evidence type="ECO:0000259" key="2">
    <source>
        <dbReference type="PROSITE" id="PS51471"/>
    </source>
</evidence>
<dbReference type="InterPro" id="IPR044861">
    <property type="entry name" value="IPNS-like_FE2OG_OXY"/>
</dbReference>
<organism evidence="3 4">
    <name type="scientific">Sphaerobolus stellatus (strain SS14)</name>
    <dbReference type="NCBI Taxonomy" id="990650"/>
    <lineage>
        <taxon>Eukaryota</taxon>
        <taxon>Fungi</taxon>
        <taxon>Dikarya</taxon>
        <taxon>Basidiomycota</taxon>
        <taxon>Agaricomycotina</taxon>
        <taxon>Agaricomycetes</taxon>
        <taxon>Phallomycetidae</taxon>
        <taxon>Geastrales</taxon>
        <taxon>Sphaerobolaceae</taxon>
        <taxon>Sphaerobolus</taxon>
    </lineage>
</organism>
<dbReference type="InterPro" id="IPR027443">
    <property type="entry name" value="IPNS-like_sf"/>
</dbReference>
<dbReference type="InterPro" id="IPR050231">
    <property type="entry name" value="Iron_ascorbate_oxido_reductase"/>
</dbReference>
<accession>A0A0C9V6F1</accession>
<dbReference type="AlphaFoldDB" id="A0A0C9V6F1"/>
<sequence>MPVPSYPPFPDNVPTHPLFIIDHELIKAGDPKEIERLWEAATSLGFWYLKNHGTENEVDAMFDLGAKVMSLPLDEKMKFSQGDGGKSFGYKSLGSNLIEASGLRDAYEDFNIAKDDAVSYPSVTHRTYPTPINDAMQSVVAPFVRKSVEVTKMLIDVFNDKLGLPADELGRRHSITEVSGNQARFIRVPSNLPLGKTARGHHTDFGSLSFLHNRLGGLQVLLPGTETWQYIKPIPGHAICNIGDALHILSGGVLHSNIHRVLPPPGDQANFERHSVVFFLRPGNSVLLNALTEESSLIKASVDRAEPGRFTTGTTAGEWHSRRVKYRRAINQKDPQSWVAGQGTEGKIY</sequence>
<reference evidence="3 4" key="1">
    <citation type="submission" date="2014-06" db="EMBL/GenBank/DDBJ databases">
        <title>Evolutionary Origins and Diversification of the Mycorrhizal Mutualists.</title>
        <authorList>
            <consortium name="DOE Joint Genome Institute"/>
            <consortium name="Mycorrhizal Genomics Consortium"/>
            <person name="Kohler A."/>
            <person name="Kuo A."/>
            <person name="Nagy L.G."/>
            <person name="Floudas D."/>
            <person name="Copeland A."/>
            <person name="Barry K.W."/>
            <person name="Cichocki N."/>
            <person name="Veneault-Fourrey C."/>
            <person name="LaButti K."/>
            <person name="Lindquist E.A."/>
            <person name="Lipzen A."/>
            <person name="Lundell T."/>
            <person name="Morin E."/>
            <person name="Murat C."/>
            <person name="Riley R."/>
            <person name="Ohm R."/>
            <person name="Sun H."/>
            <person name="Tunlid A."/>
            <person name="Henrissat B."/>
            <person name="Grigoriev I.V."/>
            <person name="Hibbett D.S."/>
            <person name="Martin F."/>
        </authorList>
    </citation>
    <scope>NUCLEOTIDE SEQUENCE [LARGE SCALE GENOMIC DNA]</scope>
    <source>
        <strain evidence="3 4">SS14</strain>
    </source>
</reference>
<evidence type="ECO:0000313" key="4">
    <source>
        <dbReference type="Proteomes" id="UP000054279"/>
    </source>
</evidence>
<keyword evidence="1" id="KW-0408">Iron</keyword>
<dbReference type="Pfam" id="PF03171">
    <property type="entry name" value="2OG-FeII_Oxy"/>
    <property type="match status" value="1"/>
</dbReference>
<dbReference type="Gene3D" id="2.60.120.330">
    <property type="entry name" value="B-lactam Antibiotic, Isopenicillin N Synthase, Chain"/>
    <property type="match status" value="1"/>
</dbReference>
<dbReference type="InterPro" id="IPR026992">
    <property type="entry name" value="DIOX_N"/>
</dbReference>
<evidence type="ECO:0000256" key="1">
    <source>
        <dbReference type="RuleBase" id="RU003682"/>
    </source>
</evidence>
<proteinExistence type="inferred from homology"/>
<name>A0A0C9V6F1_SPHS4</name>
<dbReference type="SUPFAM" id="SSF51197">
    <property type="entry name" value="Clavaminate synthase-like"/>
    <property type="match status" value="1"/>
</dbReference>
<evidence type="ECO:0000313" key="3">
    <source>
        <dbReference type="EMBL" id="KIJ42554.1"/>
    </source>
</evidence>
<keyword evidence="1" id="KW-0479">Metal-binding</keyword>
<keyword evidence="1" id="KW-0560">Oxidoreductase</keyword>
<dbReference type="HOGENOM" id="CLU_010119_4_0_1"/>
<dbReference type="PROSITE" id="PS51471">
    <property type="entry name" value="FE2OG_OXY"/>
    <property type="match status" value="1"/>
</dbReference>
<dbReference type="OrthoDB" id="406156at2759"/>
<dbReference type="InterPro" id="IPR005123">
    <property type="entry name" value="Oxoglu/Fe-dep_dioxygenase_dom"/>
</dbReference>
<keyword evidence="4" id="KW-1185">Reference proteome</keyword>
<protein>
    <submittedName>
        <fullName evidence="3">Unplaced genomic scaffold SPHSTscaffold_54, whole genome shotgun sequence</fullName>
    </submittedName>
</protein>
<gene>
    <name evidence="3" type="ORF">M422DRAFT_170941</name>
</gene>
<dbReference type="EMBL" id="KN837129">
    <property type="protein sequence ID" value="KIJ42554.1"/>
    <property type="molecule type" value="Genomic_DNA"/>
</dbReference>
<dbReference type="Proteomes" id="UP000054279">
    <property type="component" value="Unassembled WGS sequence"/>
</dbReference>
<dbReference type="GO" id="GO:0046872">
    <property type="term" value="F:metal ion binding"/>
    <property type="evidence" value="ECO:0007669"/>
    <property type="project" value="UniProtKB-KW"/>
</dbReference>
<dbReference type="Pfam" id="PF14226">
    <property type="entry name" value="DIOX_N"/>
    <property type="match status" value="1"/>
</dbReference>